<proteinExistence type="predicted"/>
<dbReference type="InterPro" id="IPR050493">
    <property type="entry name" value="FAD-dep_Monooxygenase_BioMet"/>
</dbReference>
<dbReference type="Gene3D" id="3.50.50.60">
    <property type="entry name" value="FAD/NAD(P)-binding domain"/>
    <property type="match status" value="1"/>
</dbReference>
<dbReference type="Proteomes" id="UP001595839">
    <property type="component" value="Unassembled WGS sequence"/>
</dbReference>
<dbReference type="PRINTS" id="PR00420">
    <property type="entry name" value="RNGMNOXGNASE"/>
</dbReference>
<dbReference type="InterPro" id="IPR036188">
    <property type="entry name" value="FAD/NAD-bd_sf"/>
</dbReference>
<protein>
    <submittedName>
        <fullName evidence="3">FAD-dependent oxidoreductase</fullName>
    </submittedName>
</protein>
<organism evidence="3 4">
    <name type="scientific">Streptomyces vulcanius</name>
    <dbReference type="NCBI Taxonomy" id="1441876"/>
    <lineage>
        <taxon>Bacteria</taxon>
        <taxon>Bacillati</taxon>
        <taxon>Actinomycetota</taxon>
        <taxon>Actinomycetes</taxon>
        <taxon>Kitasatosporales</taxon>
        <taxon>Streptomycetaceae</taxon>
        <taxon>Streptomyces</taxon>
    </lineage>
</organism>
<dbReference type="EMBL" id="JBHSFK010000008">
    <property type="protein sequence ID" value="MFC4500614.1"/>
    <property type="molecule type" value="Genomic_DNA"/>
</dbReference>
<keyword evidence="2" id="KW-0503">Monooxygenase</keyword>
<dbReference type="RefSeq" id="WP_381171544.1">
    <property type="nucleotide sequence ID" value="NZ_JBHSFK010000008.1"/>
</dbReference>
<accession>A0ABV9ALU2</accession>
<gene>
    <name evidence="3" type="ORF">ACFPIH_13940</name>
</gene>
<dbReference type="PANTHER" id="PTHR13789:SF147">
    <property type="entry name" value="PUTATIVE (AFU_ORTHOLOGUE AFUA_2G01950)-RELATED"/>
    <property type="match status" value="1"/>
</dbReference>
<evidence type="ECO:0000256" key="1">
    <source>
        <dbReference type="ARBA" id="ARBA00023002"/>
    </source>
</evidence>
<evidence type="ECO:0000313" key="3">
    <source>
        <dbReference type="EMBL" id="MFC4500614.1"/>
    </source>
</evidence>
<evidence type="ECO:0000256" key="2">
    <source>
        <dbReference type="ARBA" id="ARBA00023033"/>
    </source>
</evidence>
<comment type="caution">
    <text evidence="3">The sequence shown here is derived from an EMBL/GenBank/DDBJ whole genome shotgun (WGS) entry which is preliminary data.</text>
</comment>
<keyword evidence="1" id="KW-0560">Oxidoreductase</keyword>
<dbReference type="SUPFAM" id="SSF51905">
    <property type="entry name" value="FAD/NAD(P)-binding domain"/>
    <property type="match status" value="1"/>
</dbReference>
<dbReference type="Pfam" id="PF13450">
    <property type="entry name" value="NAD_binding_8"/>
    <property type="match status" value="1"/>
</dbReference>
<dbReference type="PANTHER" id="PTHR13789">
    <property type="entry name" value="MONOOXYGENASE"/>
    <property type="match status" value="1"/>
</dbReference>
<name>A0ABV9ALU2_9ACTN</name>
<sequence>MHTLILGAGPTGLVTAMLLAAEGHRVTVVDQDPGPPADGPHGVWEKWTRPGARQFAAAHVLAPAGYRILRRELPETVSEVLAWGGRRHNMIAGALSLLPDGAAEPGDERFDTVAARRPVLEAALLAAAERTTGITLRRGLRAAELLVGDPSEARGAHVTGVVLDDGEHVAADLVVAASGRSRFAASFLDAVYADAAEGDVPGIRPGGAGRGFRYYTQHFRSGDGNLPGPAPWPLHHHDSVSVIVVPGDNGTWSMTLVTSGADQKLRGLGRRDAWQRAAALYPGLAPWAEGEPIGGVVALGGIHSVRRRLVHPGRPPVTGLVAVGDAWATTNPQFGLGMTLGITHATLLRDVLREAGPGTSRPAELALLFHDMTERHLAPVWAGLAGWEVHRQAEIDADMRGEVHHSGDPAWNQHVAGRSACLRDAGVLRAMAEIGFLLTDSREAMGRPGLMARFARLAVNAPRYVDGPGRRELLTAVGDPA</sequence>
<keyword evidence="4" id="KW-1185">Reference proteome</keyword>
<evidence type="ECO:0000313" key="4">
    <source>
        <dbReference type="Proteomes" id="UP001595839"/>
    </source>
</evidence>
<reference evidence="4" key="1">
    <citation type="journal article" date="2019" name="Int. J. Syst. Evol. Microbiol.">
        <title>The Global Catalogue of Microorganisms (GCM) 10K type strain sequencing project: providing services to taxonomists for standard genome sequencing and annotation.</title>
        <authorList>
            <consortium name="The Broad Institute Genomics Platform"/>
            <consortium name="The Broad Institute Genome Sequencing Center for Infectious Disease"/>
            <person name="Wu L."/>
            <person name="Ma J."/>
        </authorList>
    </citation>
    <scope>NUCLEOTIDE SEQUENCE [LARGE SCALE GENOMIC DNA]</scope>
    <source>
        <strain evidence="4">CGMCC 4.7177</strain>
    </source>
</reference>